<reference evidence="3 4" key="1">
    <citation type="submission" date="2018-08" db="EMBL/GenBank/DDBJ databases">
        <authorList>
            <person name="Laetsch R D."/>
            <person name="Stevens L."/>
            <person name="Kumar S."/>
            <person name="Blaxter L. M."/>
        </authorList>
    </citation>
    <scope>NUCLEOTIDE SEQUENCE [LARGE SCALE GENOMIC DNA]</scope>
</reference>
<keyword evidence="2" id="KW-1133">Transmembrane helix</keyword>
<evidence type="ECO:0000313" key="3">
    <source>
        <dbReference type="EMBL" id="VDK83264.1"/>
    </source>
</evidence>
<dbReference type="EMBL" id="UYRX01000516">
    <property type="protein sequence ID" value="VDK83264.1"/>
    <property type="molecule type" value="Genomic_DNA"/>
</dbReference>
<feature type="transmembrane region" description="Helical" evidence="2">
    <location>
        <begin position="313"/>
        <end position="331"/>
    </location>
</feature>
<accession>A0A3P6UYB4</accession>
<dbReference type="Gene3D" id="2.60.40.10">
    <property type="entry name" value="Immunoglobulins"/>
    <property type="match status" value="1"/>
</dbReference>
<dbReference type="AlphaFoldDB" id="A0A3P6UYB4"/>
<dbReference type="Proteomes" id="UP000277928">
    <property type="component" value="Unassembled WGS sequence"/>
</dbReference>
<feature type="compositionally biased region" description="Pro residues" evidence="1">
    <location>
        <begin position="8"/>
        <end position="24"/>
    </location>
</feature>
<proteinExistence type="predicted"/>
<keyword evidence="4" id="KW-1185">Reference proteome</keyword>
<dbReference type="InterPro" id="IPR008962">
    <property type="entry name" value="PapD-like_sf"/>
</dbReference>
<evidence type="ECO:0000256" key="1">
    <source>
        <dbReference type="SAM" id="MobiDB-lite"/>
    </source>
</evidence>
<dbReference type="SUPFAM" id="SSF49354">
    <property type="entry name" value="PapD-like"/>
    <property type="match status" value="1"/>
</dbReference>
<protein>
    <recommendedName>
        <fullName evidence="5">MSP domain-containing protein</fullName>
    </recommendedName>
</protein>
<evidence type="ECO:0000313" key="4">
    <source>
        <dbReference type="Proteomes" id="UP000277928"/>
    </source>
</evidence>
<name>A0A3P6UYB4_LITSI</name>
<feature type="region of interest" description="Disordered" evidence="1">
    <location>
        <begin position="214"/>
        <end position="250"/>
    </location>
</feature>
<dbReference type="InterPro" id="IPR013783">
    <property type="entry name" value="Ig-like_fold"/>
</dbReference>
<sequence length="332" mass="37029">MSRNGAPGAPPQAAPAAPPPPPAPRTTSVPRRVEERVPCSGGFTTHTLECVGTSRLCYKIRLKKKYYELYRVSPPLGFLRPGQKKEITVERRVWSIQVDLQIFMDYKLKANPNSSKPGKTFLLVEYIAAPSGYDPRNTFVEGAEVGRVKIQIRDNRIADTVPHIQGQAITQRGQKFQAPAVIDDERIEREVEELYEKKGASQPMFEFNQKLAHFGEEGEEEEKEKEVTRSSKKPTTPSKPKKEVAAGSVGGDVNATCGSGRVADGNSGTELVETIEGKVEKISKEFQAMKYLIAEEQRKANDRLEKGLSDLPFMKFVLILIVLLLLLHLSFY</sequence>
<feature type="region of interest" description="Disordered" evidence="1">
    <location>
        <begin position="1"/>
        <end position="32"/>
    </location>
</feature>
<evidence type="ECO:0008006" key="5">
    <source>
        <dbReference type="Google" id="ProtNLM"/>
    </source>
</evidence>
<dbReference type="OrthoDB" id="5858259at2759"/>
<organism evidence="3 4">
    <name type="scientific">Litomosoides sigmodontis</name>
    <name type="common">Filarial nematode worm</name>
    <dbReference type="NCBI Taxonomy" id="42156"/>
    <lineage>
        <taxon>Eukaryota</taxon>
        <taxon>Metazoa</taxon>
        <taxon>Ecdysozoa</taxon>
        <taxon>Nematoda</taxon>
        <taxon>Chromadorea</taxon>
        <taxon>Rhabditida</taxon>
        <taxon>Spirurina</taxon>
        <taxon>Spiruromorpha</taxon>
        <taxon>Filarioidea</taxon>
        <taxon>Onchocercidae</taxon>
        <taxon>Litomosoides</taxon>
    </lineage>
</organism>
<evidence type="ECO:0000256" key="2">
    <source>
        <dbReference type="SAM" id="Phobius"/>
    </source>
</evidence>
<gene>
    <name evidence="3" type="ORF">NLS_LOCUS6123</name>
</gene>
<keyword evidence="2" id="KW-0812">Transmembrane</keyword>
<dbReference type="OMA" id="TLECVGT"/>
<keyword evidence="2" id="KW-0472">Membrane</keyword>